<accession>A0ABP9DJJ2</accession>
<protein>
    <submittedName>
        <fullName evidence="2">Uncharacterized protein</fullName>
    </submittedName>
</protein>
<dbReference type="Proteomes" id="UP001501752">
    <property type="component" value="Unassembled WGS sequence"/>
</dbReference>
<name>A0ABP9DJJ2_9ACTN</name>
<keyword evidence="3" id="KW-1185">Reference proteome</keyword>
<comment type="caution">
    <text evidence="2">The sequence shown here is derived from an EMBL/GenBank/DDBJ whole genome shotgun (WGS) entry which is preliminary data.</text>
</comment>
<feature type="compositionally biased region" description="Polar residues" evidence="1">
    <location>
        <begin position="1"/>
        <end position="10"/>
    </location>
</feature>
<proteinExistence type="predicted"/>
<evidence type="ECO:0000313" key="3">
    <source>
        <dbReference type="Proteomes" id="UP001501752"/>
    </source>
</evidence>
<evidence type="ECO:0000313" key="2">
    <source>
        <dbReference type="EMBL" id="GAA4839837.1"/>
    </source>
</evidence>
<feature type="region of interest" description="Disordered" evidence="1">
    <location>
        <begin position="1"/>
        <end position="31"/>
    </location>
</feature>
<reference evidence="3" key="1">
    <citation type="journal article" date="2019" name="Int. J. Syst. Evol. Microbiol.">
        <title>The Global Catalogue of Microorganisms (GCM) 10K type strain sequencing project: providing services to taxonomists for standard genome sequencing and annotation.</title>
        <authorList>
            <consortium name="The Broad Institute Genomics Platform"/>
            <consortium name="The Broad Institute Genome Sequencing Center for Infectious Disease"/>
            <person name="Wu L."/>
            <person name="Ma J."/>
        </authorList>
    </citation>
    <scope>NUCLEOTIDE SEQUENCE [LARGE SCALE GENOMIC DNA]</scope>
    <source>
        <strain evidence="3">JCM 13006</strain>
    </source>
</reference>
<organism evidence="2 3">
    <name type="scientific">Kitasatospora terrestris</name>
    <dbReference type="NCBI Taxonomy" id="258051"/>
    <lineage>
        <taxon>Bacteria</taxon>
        <taxon>Bacillati</taxon>
        <taxon>Actinomycetota</taxon>
        <taxon>Actinomycetes</taxon>
        <taxon>Kitasatosporales</taxon>
        <taxon>Streptomycetaceae</taxon>
        <taxon>Kitasatospora</taxon>
    </lineage>
</organism>
<dbReference type="EMBL" id="BAABIS010000001">
    <property type="protein sequence ID" value="GAA4839837.1"/>
    <property type="molecule type" value="Genomic_DNA"/>
</dbReference>
<gene>
    <name evidence="2" type="ORF">GCM10023235_14080</name>
</gene>
<sequence length="58" mass="5898">MLRAAVQSSRALPPALLASHRPGPGSTPVASGARLTATQRQLRVVRAAPGVDGTLVGR</sequence>
<evidence type="ECO:0000256" key="1">
    <source>
        <dbReference type="SAM" id="MobiDB-lite"/>
    </source>
</evidence>